<dbReference type="Proteomes" id="UP001500582">
    <property type="component" value="Unassembled WGS sequence"/>
</dbReference>
<evidence type="ECO:0000259" key="1">
    <source>
        <dbReference type="Pfam" id="PF04480"/>
    </source>
</evidence>
<feature type="domain" description="DUF559" evidence="1">
    <location>
        <begin position="2"/>
        <end position="55"/>
    </location>
</feature>
<evidence type="ECO:0000313" key="3">
    <source>
        <dbReference type="Proteomes" id="UP001500582"/>
    </source>
</evidence>
<dbReference type="InterPro" id="IPR007569">
    <property type="entry name" value="DUF559"/>
</dbReference>
<dbReference type="Pfam" id="PF04480">
    <property type="entry name" value="DUF559"/>
    <property type="match status" value="1"/>
</dbReference>
<sequence>MLVIEVDGHSHNNEITFNHDEHRQSKLESYGITVLRFNEAEVKHDRLNVTRTITYTIIELIKKTPGCKLPSEFDMTLLDG</sequence>
<gene>
    <name evidence="2" type="ORF">GCM10023149_38790</name>
</gene>
<dbReference type="EMBL" id="BAABFT010000012">
    <property type="protein sequence ID" value="GAA4332486.1"/>
    <property type="molecule type" value="Genomic_DNA"/>
</dbReference>
<evidence type="ECO:0000313" key="2">
    <source>
        <dbReference type="EMBL" id="GAA4332486.1"/>
    </source>
</evidence>
<organism evidence="2 3">
    <name type="scientific">Mucilaginibacter gynuensis</name>
    <dbReference type="NCBI Taxonomy" id="1302236"/>
    <lineage>
        <taxon>Bacteria</taxon>
        <taxon>Pseudomonadati</taxon>
        <taxon>Bacteroidota</taxon>
        <taxon>Sphingobacteriia</taxon>
        <taxon>Sphingobacteriales</taxon>
        <taxon>Sphingobacteriaceae</taxon>
        <taxon>Mucilaginibacter</taxon>
    </lineage>
</organism>
<name>A0ABP8H053_9SPHI</name>
<keyword evidence="3" id="KW-1185">Reference proteome</keyword>
<comment type="caution">
    <text evidence="2">The sequence shown here is derived from an EMBL/GenBank/DDBJ whole genome shotgun (WGS) entry which is preliminary data.</text>
</comment>
<dbReference type="Gene3D" id="3.40.960.10">
    <property type="entry name" value="VSR Endonuclease"/>
    <property type="match status" value="1"/>
</dbReference>
<accession>A0ABP8H053</accession>
<protein>
    <recommendedName>
        <fullName evidence="1">DUF559 domain-containing protein</fullName>
    </recommendedName>
</protein>
<reference evidence="3" key="1">
    <citation type="journal article" date="2019" name="Int. J. Syst. Evol. Microbiol.">
        <title>The Global Catalogue of Microorganisms (GCM) 10K type strain sequencing project: providing services to taxonomists for standard genome sequencing and annotation.</title>
        <authorList>
            <consortium name="The Broad Institute Genomics Platform"/>
            <consortium name="The Broad Institute Genome Sequencing Center for Infectious Disease"/>
            <person name="Wu L."/>
            <person name="Ma J."/>
        </authorList>
    </citation>
    <scope>NUCLEOTIDE SEQUENCE [LARGE SCALE GENOMIC DNA]</scope>
    <source>
        <strain evidence="3">JCM 17705</strain>
    </source>
</reference>
<proteinExistence type="predicted"/>